<dbReference type="GO" id="GO:0097730">
    <property type="term" value="C:non-motile cilium"/>
    <property type="evidence" value="ECO:0007669"/>
    <property type="project" value="TreeGrafter"/>
</dbReference>
<keyword evidence="7" id="KW-0966">Cell projection</keyword>
<keyword evidence="5" id="KW-0970">Cilium biogenesis/degradation</keyword>
<evidence type="ECO:0000256" key="8">
    <source>
        <dbReference type="SAM" id="MobiDB-lite"/>
    </source>
</evidence>
<dbReference type="Proteomes" id="UP001445076">
    <property type="component" value="Unassembled WGS sequence"/>
</dbReference>
<evidence type="ECO:0000256" key="5">
    <source>
        <dbReference type="ARBA" id="ARBA00022794"/>
    </source>
</evidence>
<evidence type="ECO:0000256" key="2">
    <source>
        <dbReference type="ARBA" id="ARBA00004138"/>
    </source>
</evidence>
<keyword evidence="11" id="KW-1185">Reference proteome</keyword>
<comment type="subcellular location">
    <subcellularLocation>
        <location evidence="2">Cell projection</location>
        <location evidence="2">Cilium</location>
    </subcellularLocation>
    <subcellularLocation>
        <location evidence="1">Cytoplasm</location>
        <location evidence="1">Cytoskeleton</location>
        <location evidence="1">Microtubule organizing center</location>
        <location evidence="1">Centrosome</location>
        <location evidence="1">Centriole</location>
    </subcellularLocation>
</comment>
<feature type="domain" description="Centriolar and ciliogenesis-associated protein HYLS1 C-terminal" evidence="9">
    <location>
        <begin position="254"/>
        <end position="293"/>
    </location>
</feature>
<feature type="compositionally biased region" description="Basic and acidic residues" evidence="8">
    <location>
        <begin position="104"/>
        <end position="127"/>
    </location>
</feature>
<comment type="caution">
    <text evidence="10">The sequence shown here is derived from an EMBL/GenBank/DDBJ whole genome shotgun (WGS) entry which is preliminary data.</text>
</comment>
<keyword evidence="6" id="KW-0206">Cytoskeleton</keyword>
<dbReference type="PANTHER" id="PTHR34174">
    <property type="entry name" value="HYDROLETHALUS SYNDROME PROTEIN 1"/>
    <property type="match status" value="1"/>
</dbReference>
<accession>A0AAW0X7R9</accession>
<dbReference type="EMBL" id="JARKIK010000033">
    <property type="protein sequence ID" value="KAK8740535.1"/>
    <property type="molecule type" value="Genomic_DNA"/>
</dbReference>
<dbReference type="InterPro" id="IPR027918">
    <property type="entry name" value="HYLS1_C_dom"/>
</dbReference>
<dbReference type="GO" id="GO:0005814">
    <property type="term" value="C:centriole"/>
    <property type="evidence" value="ECO:0007669"/>
    <property type="project" value="UniProtKB-SubCell"/>
</dbReference>
<evidence type="ECO:0000313" key="10">
    <source>
        <dbReference type="EMBL" id="KAK8740535.1"/>
    </source>
</evidence>
<evidence type="ECO:0000256" key="6">
    <source>
        <dbReference type="ARBA" id="ARBA00023212"/>
    </source>
</evidence>
<dbReference type="GO" id="GO:0060271">
    <property type="term" value="P:cilium assembly"/>
    <property type="evidence" value="ECO:0007669"/>
    <property type="project" value="TreeGrafter"/>
</dbReference>
<feature type="region of interest" description="Disordered" evidence="8">
    <location>
        <begin position="75"/>
        <end position="149"/>
    </location>
</feature>
<keyword evidence="4" id="KW-0963">Cytoplasm</keyword>
<organism evidence="10 11">
    <name type="scientific">Cherax quadricarinatus</name>
    <name type="common">Australian red claw crayfish</name>
    <dbReference type="NCBI Taxonomy" id="27406"/>
    <lineage>
        <taxon>Eukaryota</taxon>
        <taxon>Metazoa</taxon>
        <taxon>Ecdysozoa</taxon>
        <taxon>Arthropoda</taxon>
        <taxon>Crustacea</taxon>
        <taxon>Multicrustacea</taxon>
        <taxon>Malacostraca</taxon>
        <taxon>Eumalacostraca</taxon>
        <taxon>Eucarida</taxon>
        <taxon>Decapoda</taxon>
        <taxon>Pleocyemata</taxon>
        <taxon>Astacidea</taxon>
        <taxon>Parastacoidea</taxon>
        <taxon>Parastacidae</taxon>
        <taxon>Cherax</taxon>
    </lineage>
</organism>
<reference evidence="10 11" key="1">
    <citation type="journal article" date="2024" name="BMC Genomics">
        <title>Genome assembly of redclaw crayfish (Cherax quadricarinatus) provides insights into its immune adaptation and hypoxia tolerance.</title>
        <authorList>
            <person name="Liu Z."/>
            <person name="Zheng J."/>
            <person name="Li H."/>
            <person name="Fang K."/>
            <person name="Wang S."/>
            <person name="He J."/>
            <person name="Zhou D."/>
            <person name="Weng S."/>
            <person name="Chi M."/>
            <person name="Gu Z."/>
            <person name="He J."/>
            <person name="Li F."/>
            <person name="Wang M."/>
        </authorList>
    </citation>
    <scope>NUCLEOTIDE SEQUENCE [LARGE SCALE GENOMIC DNA]</scope>
    <source>
        <strain evidence="10">ZL_2023a</strain>
    </source>
</reference>
<comment type="similarity">
    <text evidence="3">Belongs to the HYLS1 family.</text>
</comment>
<dbReference type="PANTHER" id="PTHR34174:SF1">
    <property type="entry name" value="CENTRIOLAR AND CILIOGENESIS-ASSOCIATED PROTEIN HYLS1"/>
    <property type="match status" value="1"/>
</dbReference>
<evidence type="ECO:0000256" key="4">
    <source>
        <dbReference type="ARBA" id="ARBA00022490"/>
    </source>
</evidence>
<evidence type="ECO:0000313" key="11">
    <source>
        <dbReference type="Proteomes" id="UP001445076"/>
    </source>
</evidence>
<evidence type="ECO:0000256" key="3">
    <source>
        <dbReference type="ARBA" id="ARBA00010091"/>
    </source>
</evidence>
<feature type="compositionally biased region" description="Low complexity" evidence="8">
    <location>
        <begin position="132"/>
        <end position="143"/>
    </location>
</feature>
<dbReference type="AlphaFoldDB" id="A0AAW0X7R9"/>
<evidence type="ECO:0000256" key="1">
    <source>
        <dbReference type="ARBA" id="ARBA00004114"/>
    </source>
</evidence>
<name>A0AAW0X7R9_CHEQU</name>
<gene>
    <name evidence="10" type="ORF">OTU49_002958</name>
</gene>
<proteinExistence type="inferred from homology"/>
<evidence type="ECO:0000259" key="9">
    <source>
        <dbReference type="Pfam" id="PF15311"/>
    </source>
</evidence>
<feature type="compositionally biased region" description="Polar residues" evidence="8">
    <location>
        <begin position="85"/>
        <end position="103"/>
    </location>
</feature>
<evidence type="ECO:0000256" key="7">
    <source>
        <dbReference type="ARBA" id="ARBA00023273"/>
    </source>
</evidence>
<protein>
    <recommendedName>
        <fullName evidence="9">Centriolar and ciliogenesis-associated protein HYLS1 C-terminal domain-containing protein</fullName>
    </recommendedName>
</protein>
<sequence length="294" mass="33378">MPYRLRVTVEEVREELALLGFRDVADETVESLRKDLLKLIKNDLRKVKLHKNLSGDLNQSASHNEACAIQSKFDSQRNTKKMYTPQGTCTPDLSEPQMQSTRESSVRHREMHGFTTQKERCLNKDAEESGYSDFESTASATSETNEEESDSISVLYLLGDKASAARLPKKSTRSFSGILQKNTAEDGGTTSRDTDGDSQKVPTVSVVASQLTQQCSVTELPKRLSDGSKLKQNLGQQKFKATRDRDCLPVYPTRRDPVTLYHYYKAHWDKFKVPGEDPRSKLRWAVREKLFYSK</sequence>
<dbReference type="InterPro" id="IPR052319">
    <property type="entry name" value="Centriolar_ciliogenesis_assoc"/>
</dbReference>
<feature type="region of interest" description="Disordered" evidence="8">
    <location>
        <begin position="178"/>
        <end position="200"/>
    </location>
</feature>
<dbReference type="Pfam" id="PF15311">
    <property type="entry name" value="HYLS1_C"/>
    <property type="match status" value="1"/>
</dbReference>